<keyword evidence="3" id="KW-1185">Reference proteome</keyword>
<proteinExistence type="predicted"/>
<keyword evidence="1" id="KW-0732">Signal</keyword>
<dbReference type="AlphaFoldDB" id="A0A2P6RBR7"/>
<gene>
    <name evidence="2" type="ORF">RchiOBHm_Chr3g0472871</name>
</gene>
<dbReference type="Gramene" id="PRQ43856">
    <property type="protein sequence ID" value="PRQ43856"/>
    <property type="gene ID" value="RchiOBHm_Chr3g0472871"/>
</dbReference>
<sequence>MNKDVSTLALFDFVAALSSTIAAFMCGREPNFELLEEEKQELMKFKWDEFLAMTHHSINNKS</sequence>
<dbReference type="STRING" id="74649.A0A2P6RBR7"/>
<evidence type="ECO:0000313" key="3">
    <source>
        <dbReference type="Proteomes" id="UP000238479"/>
    </source>
</evidence>
<dbReference type="Proteomes" id="UP000238479">
    <property type="component" value="Chromosome 3"/>
</dbReference>
<dbReference type="EMBL" id="PDCK01000041">
    <property type="protein sequence ID" value="PRQ43856.1"/>
    <property type="molecule type" value="Genomic_DNA"/>
</dbReference>
<protein>
    <submittedName>
        <fullName evidence="2">Putative AP2-like ethylene-responsive transcription factor</fullName>
    </submittedName>
</protein>
<evidence type="ECO:0000313" key="2">
    <source>
        <dbReference type="EMBL" id="PRQ43856.1"/>
    </source>
</evidence>
<feature type="signal peptide" evidence="1">
    <location>
        <begin position="1"/>
        <end position="22"/>
    </location>
</feature>
<reference evidence="2 3" key="1">
    <citation type="journal article" date="2018" name="Nat. Genet.">
        <title>The Rosa genome provides new insights in the design of modern roses.</title>
        <authorList>
            <person name="Bendahmane M."/>
        </authorList>
    </citation>
    <scope>NUCLEOTIDE SEQUENCE [LARGE SCALE GENOMIC DNA]</scope>
    <source>
        <strain evidence="3">cv. Old Blush</strain>
    </source>
</reference>
<evidence type="ECO:0000256" key="1">
    <source>
        <dbReference type="SAM" id="SignalP"/>
    </source>
</evidence>
<name>A0A2P6RBR7_ROSCH</name>
<feature type="chain" id="PRO_5015160911" evidence="1">
    <location>
        <begin position="23"/>
        <end position="62"/>
    </location>
</feature>
<dbReference type="OMA" id="EFLAMTH"/>
<comment type="caution">
    <text evidence="2">The sequence shown here is derived from an EMBL/GenBank/DDBJ whole genome shotgun (WGS) entry which is preliminary data.</text>
</comment>
<accession>A0A2P6RBR7</accession>
<organism evidence="2 3">
    <name type="scientific">Rosa chinensis</name>
    <name type="common">China rose</name>
    <dbReference type="NCBI Taxonomy" id="74649"/>
    <lineage>
        <taxon>Eukaryota</taxon>
        <taxon>Viridiplantae</taxon>
        <taxon>Streptophyta</taxon>
        <taxon>Embryophyta</taxon>
        <taxon>Tracheophyta</taxon>
        <taxon>Spermatophyta</taxon>
        <taxon>Magnoliopsida</taxon>
        <taxon>eudicotyledons</taxon>
        <taxon>Gunneridae</taxon>
        <taxon>Pentapetalae</taxon>
        <taxon>rosids</taxon>
        <taxon>fabids</taxon>
        <taxon>Rosales</taxon>
        <taxon>Rosaceae</taxon>
        <taxon>Rosoideae</taxon>
        <taxon>Rosoideae incertae sedis</taxon>
        <taxon>Rosa</taxon>
    </lineage>
</organism>